<dbReference type="InterPro" id="IPR013087">
    <property type="entry name" value="Znf_C2H2_type"/>
</dbReference>
<dbReference type="FunFam" id="3.30.160.60:FF:000690">
    <property type="entry name" value="Zinc finger protein 354C"/>
    <property type="match status" value="1"/>
</dbReference>
<dbReference type="Pfam" id="PF13912">
    <property type="entry name" value="zf-C2H2_6"/>
    <property type="match status" value="2"/>
</dbReference>
<keyword evidence="13" id="KW-1185">Reference proteome</keyword>
<feature type="compositionally biased region" description="Polar residues" evidence="10">
    <location>
        <begin position="127"/>
        <end position="136"/>
    </location>
</feature>
<gene>
    <name evidence="12" type="ORF">DGUA_6G001637</name>
</gene>
<evidence type="ECO:0000256" key="7">
    <source>
        <dbReference type="ARBA" id="ARBA00022833"/>
    </source>
</evidence>
<keyword evidence="8" id="KW-0539">Nucleus</keyword>
<sequence>MSYSVKSGDPAANASMHVEDNNEHLTVQKSALLCNFCRNVYETEEAYEEDHRCGSCLSGIGVECIEDMDLVEEEKEEEEIVEADVPMWDVVDSDRVDAESERYFCFDCHIIYESHSSAENHVCPPEGTSNGGSQKATMPKQPVRRKVPGAGATAGTNGDSPKFICKVCNTIFNAQKSLKFHMRIHDERKPKRIQDALPVGAHQEYSQLDLFFCEICQREFDYGLKTIHQKMHVEAPSKFVCSTCNRQFENSTNYQLHLKMHQKKQAEPSAAASKKVPVDKSKAQFPCQYCEKVFYRPFEKVKHERIHTGEKPYRCEACGKTFRVSYSLTLHLRSHTDIRPYVCIVCNKRFKLQSNYAHHLLTHGAERQFSCDICSKSFRTSVQLNGHRNSHTKPFECEICNRPFASLYAVNNHMKTHKNDKGSKGATVVVSAEKGDESIKILAGGKCSCSECGAEYSRAYALRQHLKSAHGKVLGAVAQRSEQTSLKESQVAEADDSEAAVRIAAAEADAAYMNAVVNDVDVSGSVPTYQEAVEFDVDNFDSEEIISDWLK</sequence>
<dbReference type="EMBL" id="OUUW01000001">
    <property type="protein sequence ID" value="SPP74062.1"/>
    <property type="molecule type" value="Genomic_DNA"/>
</dbReference>
<dbReference type="Gene3D" id="3.30.160.60">
    <property type="entry name" value="Classic Zinc Finger"/>
    <property type="match status" value="7"/>
</dbReference>
<dbReference type="PROSITE" id="PS50157">
    <property type="entry name" value="ZINC_FINGER_C2H2_2"/>
    <property type="match status" value="8"/>
</dbReference>
<evidence type="ECO:0000313" key="13">
    <source>
        <dbReference type="Proteomes" id="UP000268350"/>
    </source>
</evidence>
<dbReference type="GO" id="GO:0005634">
    <property type="term" value="C:nucleus"/>
    <property type="evidence" value="ECO:0007669"/>
    <property type="project" value="UniProtKB-SubCell"/>
</dbReference>
<dbReference type="OMA" id="ERYFCFD"/>
<dbReference type="PANTHER" id="PTHR24394:SF29">
    <property type="entry name" value="MYONEURIN"/>
    <property type="match status" value="1"/>
</dbReference>
<accession>A0A3B0J414</accession>
<feature type="domain" description="C2H2-type" evidence="11">
    <location>
        <begin position="239"/>
        <end position="266"/>
    </location>
</feature>
<dbReference type="Pfam" id="PF13894">
    <property type="entry name" value="zf-C2H2_4"/>
    <property type="match status" value="1"/>
</dbReference>
<dbReference type="PANTHER" id="PTHR24394">
    <property type="entry name" value="ZINC FINGER PROTEIN"/>
    <property type="match status" value="1"/>
</dbReference>
<feature type="region of interest" description="Disordered" evidence="10">
    <location>
        <begin position="122"/>
        <end position="154"/>
    </location>
</feature>
<evidence type="ECO:0000256" key="6">
    <source>
        <dbReference type="ARBA" id="ARBA00022771"/>
    </source>
</evidence>
<name>A0A3B0J414_DROGU</name>
<dbReference type="SMART" id="SM00355">
    <property type="entry name" value="ZnF_C2H2"/>
    <property type="match status" value="9"/>
</dbReference>
<evidence type="ECO:0000256" key="9">
    <source>
        <dbReference type="PROSITE-ProRule" id="PRU00042"/>
    </source>
</evidence>
<keyword evidence="4" id="KW-0479">Metal-binding</keyword>
<evidence type="ECO:0000256" key="4">
    <source>
        <dbReference type="ARBA" id="ARBA00022723"/>
    </source>
</evidence>
<dbReference type="GO" id="GO:0043565">
    <property type="term" value="F:sequence-specific DNA binding"/>
    <property type="evidence" value="ECO:0007669"/>
    <property type="project" value="UniProtKB-ARBA"/>
</dbReference>
<dbReference type="FunFam" id="3.30.160.60:FF:000065">
    <property type="entry name" value="B-cell CLL/lymphoma 6, member B"/>
    <property type="match status" value="1"/>
</dbReference>
<dbReference type="GO" id="GO:0008270">
    <property type="term" value="F:zinc ion binding"/>
    <property type="evidence" value="ECO:0007669"/>
    <property type="project" value="UniProtKB-KW"/>
</dbReference>
<feature type="domain" description="C2H2-type" evidence="11">
    <location>
        <begin position="395"/>
        <end position="422"/>
    </location>
</feature>
<dbReference type="OrthoDB" id="3437960at2759"/>
<evidence type="ECO:0000256" key="5">
    <source>
        <dbReference type="ARBA" id="ARBA00022737"/>
    </source>
</evidence>
<evidence type="ECO:0000313" key="12">
    <source>
        <dbReference type="EMBL" id="SPP74062.1"/>
    </source>
</evidence>
<feature type="domain" description="C2H2-type" evidence="11">
    <location>
        <begin position="285"/>
        <end position="312"/>
    </location>
</feature>
<dbReference type="GO" id="GO:0000981">
    <property type="term" value="F:DNA-binding transcription factor activity, RNA polymerase II-specific"/>
    <property type="evidence" value="ECO:0007669"/>
    <property type="project" value="TreeGrafter"/>
</dbReference>
<feature type="domain" description="C2H2-type" evidence="11">
    <location>
        <begin position="447"/>
        <end position="470"/>
    </location>
</feature>
<keyword evidence="5" id="KW-0677">Repeat</keyword>
<dbReference type="SUPFAM" id="SSF57667">
    <property type="entry name" value="beta-beta-alpha zinc fingers"/>
    <property type="match status" value="5"/>
</dbReference>
<evidence type="ECO:0000256" key="10">
    <source>
        <dbReference type="SAM" id="MobiDB-lite"/>
    </source>
</evidence>
<comment type="subcellular location">
    <subcellularLocation>
        <location evidence="2">Chromosome</location>
    </subcellularLocation>
    <subcellularLocation>
        <location evidence="1">Nucleus</location>
    </subcellularLocation>
</comment>
<dbReference type="STRING" id="7266.A0A3B0J414"/>
<dbReference type="InterPro" id="IPR036236">
    <property type="entry name" value="Znf_C2H2_sf"/>
</dbReference>
<feature type="domain" description="C2H2-type" evidence="11">
    <location>
        <begin position="369"/>
        <end position="396"/>
    </location>
</feature>
<feature type="domain" description="C2H2-type" evidence="11">
    <location>
        <begin position="341"/>
        <end position="368"/>
    </location>
</feature>
<keyword evidence="7" id="KW-0862">Zinc</keyword>
<dbReference type="GO" id="GO:0000785">
    <property type="term" value="C:chromatin"/>
    <property type="evidence" value="ECO:0007669"/>
    <property type="project" value="UniProtKB-ARBA"/>
</dbReference>
<evidence type="ECO:0000256" key="8">
    <source>
        <dbReference type="ARBA" id="ARBA00023242"/>
    </source>
</evidence>
<dbReference type="GO" id="GO:0003682">
    <property type="term" value="F:chromatin binding"/>
    <property type="evidence" value="ECO:0007669"/>
    <property type="project" value="UniProtKB-ARBA"/>
</dbReference>
<evidence type="ECO:0000256" key="1">
    <source>
        <dbReference type="ARBA" id="ARBA00004123"/>
    </source>
</evidence>
<evidence type="ECO:0000256" key="3">
    <source>
        <dbReference type="ARBA" id="ARBA00022454"/>
    </source>
</evidence>
<protein>
    <submittedName>
        <fullName evidence="12">Blast:Zinc finger protein 667</fullName>
    </submittedName>
</protein>
<organism evidence="12 13">
    <name type="scientific">Drosophila guanche</name>
    <name type="common">Fruit fly</name>
    <dbReference type="NCBI Taxonomy" id="7266"/>
    <lineage>
        <taxon>Eukaryota</taxon>
        <taxon>Metazoa</taxon>
        <taxon>Ecdysozoa</taxon>
        <taxon>Arthropoda</taxon>
        <taxon>Hexapoda</taxon>
        <taxon>Insecta</taxon>
        <taxon>Pterygota</taxon>
        <taxon>Neoptera</taxon>
        <taxon>Endopterygota</taxon>
        <taxon>Diptera</taxon>
        <taxon>Brachycera</taxon>
        <taxon>Muscomorpha</taxon>
        <taxon>Ephydroidea</taxon>
        <taxon>Drosophilidae</taxon>
        <taxon>Drosophila</taxon>
        <taxon>Sophophora</taxon>
    </lineage>
</organism>
<dbReference type="Pfam" id="PF12874">
    <property type="entry name" value="zf-met"/>
    <property type="match status" value="1"/>
</dbReference>
<dbReference type="PROSITE" id="PS00028">
    <property type="entry name" value="ZINC_FINGER_C2H2_1"/>
    <property type="match status" value="8"/>
</dbReference>
<dbReference type="AlphaFoldDB" id="A0A3B0J414"/>
<dbReference type="Proteomes" id="UP000268350">
    <property type="component" value="Unassembled WGS sequence"/>
</dbReference>
<dbReference type="FunFam" id="3.30.160.60:FF:000446">
    <property type="entry name" value="Zinc finger protein"/>
    <property type="match status" value="1"/>
</dbReference>
<feature type="domain" description="C2H2-type" evidence="11">
    <location>
        <begin position="163"/>
        <end position="190"/>
    </location>
</feature>
<dbReference type="GO" id="GO:0040029">
    <property type="term" value="P:epigenetic regulation of gene expression"/>
    <property type="evidence" value="ECO:0007669"/>
    <property type="project" value="UniProtKB-ARBA"/>
</dbReference>
<reference evidence="13" key="1">
    <citation type="submission" date="2018-01" db="EMBL/GenBank/DDBJ databases">
        <authorList>
            <person name="Alioto T."/>
            <person name="Alioto T."/>
        </authorList>
    </citation>
    <scope>NUCLEOTIDE SEQUENCE [LARGE SCALE GENOMIC DNA]</scope>
</reference>
<dbReference type="Pfam" id="PF00096">
    <property type="entry name" value="zf-C2H2"/>
    <property type="match status" value="2"/>
</dbReference>
<keyword evidence="6 9" id="KW-0863">Zinc-finger</keyword>
<evidence type="ECO:0000256" key="2">
    <source>
        <dbReference type="ARBA" id="ARBA00004286"/>
    </source>
</evidence>
<keyword evidence="3" id="KW-0158">Chromosome</keyword>
<feature type="domain" description="C2H2-type" evidence="11">
    <location>
        <begin position="313"/>
        <end position="340"/>
    </location>
</feature>
<proteinExistence type="predicted"/>
<evidence type="ECO:0000259" key="11">
    <source>
        <dbReference type="PROSITE" id="PS50157"/>
    </source>
</evidence>